<feature type="domain" description="D-alanyl-D-alanine carboxypeptidase-like core" evidence="1">
    <location>
        <begin position="103"/>
        <end position="216"/>
    </location>
</feature>
<accession>A0ABW2F5S0</accession>
<dbReference type="InterPro" id="IPR052179">
    <property type="entry name" value="DD-CPase-like"/>
</dbReference>
<dbReference type="CDD" id="cd14852">
    <property type="entry name" value="LD-carboxypeptidase"/>
    <property type="match status" value="1"/>
</dbReference>
<keyword evidence="2" id="KW-0378">Hydrolase</keyword>
<dbReference type="PANTHER" id="PTHR34385:SF1">
    <property type="entry name" value="PEPTIDOGLYCAN L-ALANYL-D-GLUTAMATE ENDOPEPTIDASE CWLK"/>
    <property type="match status" value="1"/>
</dbReference>
<dbReference type="GO" id="GO:0004180">
    <property type="term" value="F:carboxypeptidase activity"/>
    <property type="evidence" value="ECO:0007669"/>
    <property type="project" value="UniProtKB-KW"/>
</dbReference>
<protein>
    <submittedName>
        <fullName evidence="2">M15 family metallopeptidase</fullName>
        <ecNumber evidence="2">3.4.17.-</ecNumber>
    </submittedName>
</protein>
<keyword evidence="2" id="KW-0121">Carboxypeptidase</keyword>
<keyword evidence="2" id="KW-0645">Protease</keyword>
<organism evidence="2 3">
    <name type="scientific">Cohnella cellulosilytica</name>
    <dbReference type="NCBI Taxonomy" id="986710"/>
    <lineage>
        <taxon>Bacteria</taxon>
        <taxon>Bacillati</taxon>
        <taxon>Bacillota</taxon>
        <taxon>Bacilli</taxon>
        <taxon>Bacillales</taxon>
        <taxon>Paenibacillaceae</taxon>
        <taxon>Cohnella</taxon>
    </lineage>
</organism>
<dbReference type="Proteomes" id="UP001596378">
    <property type="component" value="Unassembled WGS sequence"/>
</dbReference>
<name>A0ABW2F5S0_9BACL</name>
<dbReference type="InterPro" id="IPR058193">
    <property type="entry name" value="VanY/YodJ_core_dom"/>
</dbReference>
<dbReference type="Gene3D" id="3.30.1380.10">
    <property type="match status" value="1"/>
</dbReference>
<sequence length="301" mass="33107">MKKLLLAAAIALLLGYGWNELKPAVSGENKIVVLEGEAAGWEEPEPAGKKLNIAPDEVYKGDLLLVNSRHSVPKGAKLPRVVNLFEQPELAEGIGVLDNGVELPPELLHRFAEMVDAARADGVDHFLITSGYRNEEKQAELYEKMGADYANPPGYSEHNLGLSLDVGSSLGMMKDAPEGKWLEKNAWRHGFVLRYPEDKTDITGVQHEPWHFRYVGLPHSAIMQKQGMVLEEYLDYLQEAGRIQAEVNGTAYTVTYYSMKDKKPLSIPIEGSYTLSGDNMDGVIVTTWDAGSPVAKEAGPS</sequence>
<comment type="caution">
    <text evidence="2">The sequence shown here is derived from an EMBL/GenBank/DDBJ whole genome shotgun (WGS) entry which is preliminary data.</text>
</comment>
<keyword evidence="3" id="KW-1185">Reference proteome</keyword>
<evidence type="ECO:0000313" key="3">
    <source>
        <dbReference type="Proteomes" id="UP001596378"/>
    </source>
</evidence>
<evidence type="ECO:0000259" key="1">
    <source>
        <dbReference type="Pfam" id="PF02557"/>
    </source>
</evidence>
<dbReference type="Gene3D" id="3.30.200.180">
    <property type="match status" value="1"/>
</dbReference>
<dbReference type="EC" id="3.4.17.-" evidence="2"/>
<gene>
    <name evidence="2" type="ORF">ACFQMJ_03025</name>
</gene>
<dbReference type="InterPro" id="IPR009045">
    <property type="entry name" value="Zn_M74/Hedgehog-like"/>
</dbReference>
<dbReference type="InterPro" id="IPR003709">
    <property type="entry name" value="VanY-like_core_dom"/>
</dbReference>
<reference evidence="3" key="1">
    <citation type="journal article" date="2019" name="Int. J. Syst. Evol. Microbiol.">
        <title>The Global Catalogue of Microorganisms (GCM) 10K type strain sequencing project: providing services to taxonomists for standard genome sequencing and annotation.</title>
        <authorList>
            <consortium name="The Broad Institute Genomics Platform"/>
            <consortium name="The Broad Institute Genome Sequencing Center for Infectious Disease"/>
            <person name="Wu L."/>
            <person name="Ma J."/>
        </authorList>
    </citation>
    <scope>NUCLEOTIDE SEQUENCE [LARGE SCALE GENOMIC DNA]</scope>
    <source>
        <strain evidence="3">KCTC 12907</strain>
    </source>
</reference>
<evidence type="ECO:0000313" key="2">
    <source>
        <dbReference type="EMBL" id="MFC7147497.1"/>
    </source>
</evidence>
<dbReference type="RefSeq" id="WP_378051177.1">
    <property type="nucleotide sequence ID" value="NZ_JBHMDN010000033.1"/>
</dbReference>
<dbReference type="Pfam" id="PF02557">
    <property type="entry name" value="VanY"/>
    <property type="match status" value="1"/>
</dbReference>
<dbReference type="SUPFAM" id="SSF55166">
    <property type="entry name" value="Hedgehog/DD-peptidase"/>
    <property type="match status" value="1"/>
</dbReference>
<dbReference type="EMBL" id="JBHTAI010000002">
    <property type="protein sequence ID" value="MFC7147497.1"/>
    <property type="molecule type" value="Genomic_DNA"/>
</dbReference>
<proteinExistence type="predicted"/>
<dbReference type="PANTHER" id="PTHR34385">
    <property type="entry name" value="D-ALANYL-D-ALANINE CARBOXYPEPTIDASE"/>
    <property type="match status" value="1"/>
</dbReference>